<keyword evidence="10" id="KW-1185">Reference proteome</keyword>
<evidence type="ECO:0000256" key="3">
    <source>
        <dbReference type="ARBA" id="ARBA00010026"/>
    </source>
</evidence>
<keyword evidence="6" id="KW-0256">Endoplasmic reticulum</keyword>
<dbReference type="InterPro" id="IPR009600">
    <property type="entry name" value="PIG-U"/>
</dbReference>
<evidence type="ECO:0000256" key="1">
    <source>
        <dbReference type="ARBA" id="ARBA00004477"/>
    </source>
</evidence>
<dbReference type="PANTHER" id="PTHR13121">
    <property type="entry name" value="GPI TRANSAMIDASE COMPONENT PIG-U"/>
    <property type="match status" value="1"/>
</dbReference>
<reference evidence="10" key="1">
    <citation type="journal article" date="2017" name="Nat. Commun.">
        <title>The North American bullfrog draft genome provides insight into hormonal regulation of long noncoding RNA.</title>
        <authorList>
            <person name="Hammond S.A."/>
            <person name="Warren R.L."/>
            <person name="Vandervalk B.P."/>
            <person name="Kucuk E."/>
            <person name="Khan H."/>
            <person name="Gibb E.A."/>
            <person name="Pandoh P."/>
            <person name="Kirk H."/>
            <person name="Zhao Y."/>
            <person name="Jones M."/>
            <person name="Mungall A.J."/>
            <person name="Coope R."/>
            <person name="Pleasance S."/>
            <person name="Moore R.A."/>
            <person name="Holt R.A."/>
            <person name="Round J.M."/>
            <person name="Ohora S."/>
            <person name="Walle B.V."/>
            <person name="Veldhoen N."/>
            <person name="Helbing C.C."/>
            <person name="Birol I."/>
        </authorList>
    </citation>
    <scope>NUCLEOTIDE SEQUENCE [LARGE SCALE GENOMIC DNA]</scope>
</reference>
<feature type="non-terminal residue" evidence="9">
    <location>
        <position position="101"/>
    </location>
</feature>
<keyword evidence="7" id="KW-1133">Transmembrane helix</keyword>
<keyword evidence="4" id="KW-0337">GPI-anchor biosynthesis</keyword>
<proteinExistence type="inferred from homology"/>
<protein>
    <submittedName>
        <fullName evidence="9">Uncharacterized protein</fullName>
    </submittedName>
</protein>
<dbReference type="Proteomes" id="UP000228934">
    <property type="component" value="Unassembled WGS sequence"/>
</dbReference>
<gene>
    <name evidence="9" type="ORF">AB205_0093390</name>
</gene>
<dbReference type="GO" id="GO:0006506">
    <property type="term" value="P:GPI anchor biosynthetic process"/>
    <property type="evidence" value="ECO:0007669"/>
    <property type="project" value="UniProtKB-UniPathway"/>
</dbReference>
<evidence type="ECO:0000256" key="2">
    <source>
        <dbReference type="ARBA" id="ARBA00004687"/>
    </source>
</evidence>
<evidence type="ECO:0000256" key="6">
    <source>
        <dbReference type="ARBA" id="ARBA00022824"/>
    </source>
</evidence>
<dbReference type="GO" id="GO:0016255">
    <property type="term" value="P:attachment of GPI anchor to protein"/>
    <property type="evidence" value="ECO:0007669"/>
    <property type="project" value="InterPro"/>
</dbReference>
<name>A0A2G9RIM4_AQUCT</name>
<evidence type="ECO:0000313" key="10">
    <source>
        <dbReference type="Proteomes" id="UP000228934"/>
    </source>
</evidence>
<comment type="subcellular location">
    <subcellularLocation>
        <location evidence="1">Endoplasmic reticulum membrane</location>
        <topology evidence="1">Multi-pass membrane protein</topology>
    </subcellularLocation>
</comment>
<evidence type="ECO:0000256" key="8">
    <source>
        <dbReference type="ARBA" id="ARBA00023136"/>
    </source>
</evidence>
<keyword evidence="8" id="KW-0472">Membrane</keyword>
<feature type="non-terminal residue" evidence="9">
    <location>
        <position position="1"/>
    </location>
</feature>
<evidence type="ECO:0000313" key="9">
    <source>
        <dbReference type="EMBL" id="PIO27717.1"/>
    </source>
</evidence>
<dbReference type="GO" id="GO:0042765">
    <property type="term" value="C:GPI-anchor transamidase complex"/>
    <property type="evidence" value="ECO:0007669"/>
    <property type="project" value="InterPro"/>
</dbReference>
<accession>A0A2G9RIM4</accession>
<sequence>FTDALTAFALYLAVQEYNKVSFKQQKLYLELKKYSPGAAEILRVPTEMYYIPLKVAIFYLLNPYTILSCVAKSTCAINNAIIALFILATVKETVHSSEDVQ</sequence>
<dbReference type="Pfam" id="PF06728">
    <property type="entry name" value="PIG-U"/>
    <property type="match status" value="1"/>
</dbReference>
<dbReference type="AlphaFoldDB" id="A0A2G9RIM4"/>
<dbReference type="OrthoDB" id="549017at2759"/>
<dbReference type="UniPathway" id="UPA00196"/>
<dbReference type="EMBL" id="KV941983">
    <property type="protein sequence ID" value="PIO27717.1"/>
    <property type="molecule type" value="Genomic_DNA"/>
</dbReference>
<organism evidence="9 10">
    <name type="scientific">Aquarana catesbeiana</name>
    <name type="common">American bullfrog</name>
    <name type="synonym">Rana catesbeiana</name>
    <dbReference type="NCBI Taxonomy" id="8400"/>
    <lineage>
        <taxon>Eukaryota</taxon>
        <taxon>Metazoa</taxon>
        <taxon>Chordata</taxon>
        <taxon>Craniata</taxon>
        <taxon>Vertebrata</taxon>
        <taxon>Euteleostomi</taxon>
        <taxon>Amphibia</taxon>
        <taxon>Batrachia</taxon>
        <taxon>Anura</taxon>
        <taxon>Neobatrachia</taxon>
        <taxon>Ranoidea</taxon>
        <taxon>Ranidae</taxon>
        <taxon>Aquarana</taxon>
    </lineage>
</organism>
<evidence type="ECO:0000256" key="7">
    <source>
        <dbReference type="ARBA" id="ARBA00022989"/>
    </source>
</evidence>
<evidence type="ECO:0000256" key="5">
    <source>
        <dbReference type="ARBA" id="ARBA00022692"/>
    </source>
</evidence>
<comment type="pathway">
    <text evidence="2">Glycolipid biosynthesis; glycosylphosphatidylinositol-anchor biosynthesis.</text>
</comment>
<dbReference type="PANTHER" id="PTHR13121:SF0">
    <property type="entry name" value="PHOSPHATIDYLINOSITOL GLYCAN ANCHOR BIOSYNTHESIS CLASS U PROTEIN"/>
    <property type="match status" value="1"/>
</dbReference>
<evidence type="ECO:0000256" key="4">
    <source>
        <dbReference type="ARBA" id="ARBA00022502"/>
    </source>
</evidence>
<comment type="similarity">
    <text evidence="3">Belongs to the PIGU family.</text>
</comment>
<keyword evidence="5" id="KW-0812">Transmembrane</keyword>